<dbReference type="GO" id="GO:0009813">
    <property type="term" value="P:flavonoid biosynthetic process"/>
    <property type="evidence" value="ECO:0007669"/>
    <property type="project" value="UniProtKB-KW"/>
</dbReference>
<dbReference type="InterPro" id="IPR005123">
    <property type="entry name" value="Oxoglu/Fe-dep_dioxygenase_dom"/>
</dbReference>
<evidence type="ECO:0000256" key="8">
    <source>
        <dbReference type="ARBA" id="ARBA00023241"/>
    </source>
</evidence>
<accession>A0ABD0VE38</accession>
<comment type="function">
    <text evidence="14">Catalyzes the 3-beta-hydroxylation of (2S)-flavanones to 2R,3R-dihydroflavonols, which are intermediates in the biosynthesis of flavonols, anthocyanidins, catechins and proanthocyanidins in plants. Can act on naringenin to produce dihydrokaempferol, and on eriodictyol to produced dihydroquercetin.</text>
</comment>
<dbReference type="InterPro" id="IPR026992">
    <property type="entry name" value="DIOX_N"/>
</dbReference>
<comment type="pathway">
    <text evidence="9">Flavonoid metabolism.</text>
</comment>
<keyword evidence="3" id="KW-0479">Metal-binding</keyword>
<dbReference type="PANTHER" id="PTHR47991">
    <property type="entry name" value="OXOGLUTARATE/IRON-DEPENDENT DIOXYGENASE"/>
    <property type="match status" value="1"/>
</dbReference>
<comment type="catalytic activity">
    <reaction evidence="11">
        <text>(S)-eriodictyol + 2-oxoglutarate + O2 = (2R,3R)-dihydroquercetin + succinate + CO2</text>
        <dbReference type="Rhea" id="RHEA:61088"/>
        <dbReference type="ChEBI" id="CHEBI:15379"/>
        <dbReference type="ChEBI" id="CHEBI:16526"/>
        <dbReference type="ChEBI" id="CHEBI:16810"/>
        <dbReference type="ChEBI" id="CHEBI:17948"/>
        <dbReference type="ChEBI" id="CHEBI:28412"/>
        <dbReference type="ChEBI" id="CHEBI:30031"/>
    </reaction>
    <physiologicalReaction direction="left-to-right" evidence="11">
        <dbReference type="Rhea" id="RHEA:61089"/>
    </physiologicalReaction>
</comment>
<comment type="catalytic activity">
    <reaction evidence="13">
        <text>a (2S)-flavan-4-one + 2-oxoglutarate + O2 = a (2R,3R)-dihydroflavonol + succinate + CO2</text>
        <dbReference type="Rhea" id="RHEA:18621"/>
        <dbReference type="ChEBI" id="CHEBI:15379"/>
        <dbReference type="ChEBI" id="CHEBI:16526"/>
        <dbReference type="ChEBI" id="CHEBI:16810"/>
        <dbReference type="ChEBI" id="CHEBI:30031"/>
        <dbReference type="ChEBI" id="CHEBI:138188"/>
        <dbReference type="ChEBI" id="CHEBI:140377"/>
        <dbReference type="EC" id="1.14.11.9"/>
    </reaction>
    <physiologicalReaction direction="left-to-right" evidence="13">
        <dbReference type="Rhea" id="RHEA:18622"/>
    </physiologicalReaction>
</comment>
<protein>
    <recommendedName>
        <fullName evidence="10">flavanone 3-dioxygenase</fullName>
        <ecNumber evidence="10">1.14.11.9</ecNumber>
    </recommendedName>
</protein>
<evidence type="ECO:0000256" key="1">
    <source>
        <dbReference type="ARBA" id="ARBA00001961"/>
    </source>
</evidence>
<evidence type="ECO:0000256" key="12">
    <source>
        <dbReference type="ARBA" id="ARBA00051643"/>
    </source>
</evidence>
<evidence type="ECO:0000256" key="6">
    <source>
        <dbReference type="ARBA" id="ARBA00023002"/>
    </source>
</evidence>
<dbReference type="InterPro" id="IPR044861">
    <property type="entry name" value="IPNS-like_FE2OG_OXY"/>
</dbReference>
<keyword evidence="7" id="KW-0408">Iron</keyword>
<evidence type="ECO:0000256" key="10">
    <source>
        <dbReference type="ARBA" id="ARBA00044048"/>
    </source>
</evidence>
<evidence type="ECO:0000256" key="2">
    <source>
        <dbReference type="ARBA" id="ARBA00008056"/>
    </source>
</evidence>
<keyword evidence="19" id="KW-1185">Reference proteome</keyword>
<evidence type="ECO:0000256" key="7">
    <source>
        <dbReference type="ARBA" id="ARBA00023004"/>
    </source>
</evidence>
<evidence type="ECO:0000256" key="5">
    <source>
        <dbReference type="ARBA" id="ARBA00022964"/>
    </source>
</evidence>
<dbReference type="EC" id="1.14.11.9" evidence="10"/>
<evidence type="ECO:0000256" key="16">
    <source>
        <dbReference type="SAM" id="Phobius"/>
    </source>
</evidence>
<dbReference type="FunFam" id="2.60.120.330:FF:000016">
    <property type="entry name" value="Naringenin,2-oxoglutarate 3-dioxygenase"/>
    <property type="match status" value="3"/>
</dbReference>
<feature type="transmembrane region" description="Helical" evidence="16">
    <location>
        <begin position="1171"/>
        <end position="1192"/>
    </location>
</feature>
<dbReference type="InterPro" id="IPR050295">
    <property type="entry name" value="Plant_2OG-oxidoreductases"/>
</dbReference>
<feature type="domain" description="Fe2OG dioxygenase" evidence="17">
    <location>
        <begin position="197"/>
        <end position="299"/>
    </location>
</feature>
<evidence type="ECO:0000256" key="15">
    <source>
        <dbReference type="SAM" id="MobiDB-lite"/>
    </source>
</evidence>
<keyword evidence="6" id="KW-0560">Oxidoreductase</keyword>
<dbReference type="Gene3D" id="2.60.120.330">
    <property type="entry name" value="B-lactam Antibiotic, Isopenicillin N Synthase, Chain"/>
    <property type="match status" value="3"/>
</dbReference>
<evidence type="ECO:0000256" key="11">
    <source>
        <dbReference type="ARBA" id="ARBA00051134"/>
    </source>
</evidence>
<evidence type="ECO:0000313" key="18">
    <source>
        <dbReference type="EMBL" id="KAL0923334.1"/>
    </source>
</evidence>
<dbReference type="GO" id="GO:0031418">
    <property type="term" value="F:L-ascorbic acid binding"/>
    <property type="evidence" value="ECO:0007669"/>
    <property type="project" value="UniProtKB-KW"/>
</dbReference>
<evidence type="ECO:0000256" key="14">
    <source>
        <dbReference type="ARBA" id="ARBA00057600"/>
    </source>
</evidence>
<comment type="similarity">
    <text evidence="2">Belongs to the iron/ascorbate-dependent oxidoreductase family.</text>
</comment>
<proteinExistence type="inferred from homology"/>
<keyword evidence="4" id="KW-0847">Vitamin C</keyword>
<dbReference type="Pfam" id="PF03171">
    <property type="entry name" value="2OG-FeII_Oxy"/>
    <property type="match status" value="3"/>
</dbReference>
<evidence type="ECO:0000256" key="4">
    <source>
        <dbReference type="ARBA" id="ARBA00022896"/>
    </source>
</evidence>
<feature type="domain" description="Fe2OG dioxygenase" evidence="17">
    <location>
        <begin position="780"/>
        <end position="882"/>
    </location>
</feature>
<dbReference type="EMBL" id="JANQDX010000006">
    <property type="protein sequence ID" value="KAL0923334.1"/>
    <property type="molecule type" value="Genomic_DNA"/>
</dbReference>
<dbReference type="Proteomes" id="UP001552299">
    <property type="component" value="Unassembled WGS sequence"/>
</dbReference>
<dbReference type="GO" id="GO:0045486">
    <property type="term" value="F:flavanone 3-dioxygenase activity"/>
    <property type="evidence" value="ECO:0007669"/>
    <property type="project" value="UniProtKB-EC"/>
</dbReference>
<evidence type="ECO:0000256" key="3">
    <source>
        <dbReference type="ARBA" id="ARBA00022723"/>
    </source>
</evidence>
<comment type="cofactor">
    <cofactor evidence="1">
        <name>L-ascorbate</name>
        <dbReference type="ChEBI" id="CHEBI:38290"/>
    </cofactor>
</comment>
<name>A0ABD0VE38_DENTH</name>
<evidence type="ECO:0000259" key="17">
    <source>
        <dbReference type="PROSITE" id="PS51471"/>
    </source>
</evidence>
<keyword evidence="8" id="KW-0284">Flavonoid biosynthesis</keyword>
<dbReference type="SUPFAM" id="SSF51197">
    <property type="entry name" value="Clavaminate synthase-like"/>
    <property type="match status" value="3"/>
</dbReference>
<comment type="catalytic activity">
    <reaction evidence="12">
        <text>(2S)-naringenin + 2-oxoglutarate + O2 = (2R,3R)-dihydrokaempferol + succinate + CO2</text>
        <dbReference type="Rhea" id="RHEA:61084"/>
        <dbReference type="ChEBI" id="CHEBI:15379"/>
        <dbReference type="ChEBI" id="CHEBI:15401"/>
        <dbReference type="ChEBI" id="CHEBI:16526"/>
        <dbReference type="ChEBI" id="CHEBI:16810"/>
        <dbReference type="ChEBI" id="CHEBI:17846"/>
        <dbReference type="ChEBI" id="CHEBI:30031"/>
    </reaction>
    <physiologicalReaction direction="left-to-right" evidence="12">
        <dbReference type="Rhea" id="RHEA:61085"/>
    </physiologicalReaction>
</comment>
<keyword evidence="16" id="KW-0472">Membrane</keyword>
<dbReference type="PROSITE" id="PS51471">
    <property type="entry name" value="FE2OG_OXY"/>
    <property type="match status" value="3"/>
</dbReference>
<dbReference type="Pfam" id="PF14226">
    <property type="entry name" value="DIOX_N"/>
    <property type="match status" value="3"/>
</dbReference>
<evidence type="ECO:0000256" key="13">
    <source>
        <dbReference type="ARBA" id="ARBA00052727"/>
    </source>
</evidence>
<keyword evidence="5" id="KW-0223">Dioxygenase</keyword>
<dbReference type="InterPro" id="IPR027443">
    <property type="entry name" value="IPNS-like_sf"/>
</dbReference>
<dbReference type="GO" id="GO:0046872">
    <property type="term" value="F:metal ion binding"/>
    <property type="evidence" value="ECO:0007669"/>
    <property type="project" value="UniProtKB-KW"/>
</dbReference>
<evidence type="ECO:0000256" key="9">
    <source>
        <dbReference type="ARBA" id="ARBA00034479"/>
    </source>
</evidence>
<keyword evidence="16" id="KW-1133">Transmembrane helix</keyword>
<evidence type="ECO:0000313" key="19">
    <source>
        <dbReference type="Proteomes" id="UP001552299"/>
    </source>
</evidence>
<organism evidence="18 19">
    <name type="scientific">Dendrobium thyrsiflorum</name>
    <name type="common">Pinecone-like raceme dendrobium</name>
    <name type="synonym">Orchid</name>
    <dbReference type="NCBI Taxonomy" id="117978"/>
    <lineage>
        <taxon>Eukaryota</taxon>
        <taxon>Viridiplantae</taxon>
        <taxon>Streptophyta</taxon>
        <taxon>Embryophyta</taxon>
        <taxon>Tracheophyta</taxon>
        <taxon>Spermatophyta</taxon>
        <taxon>Magnoliopsida</taxon>
        <taxon>Liliopsida</taxon>
        <taxon>Asparagales</taxon>
        <taxon>Orchidaceae</taxon>
        <taxon>Epidendroideae</taxon>
        <taxon>Malaxideae</taxon>
        <taxon>Dendrobiinae</taxon>
        <taxon>Dendrobium</taxon>
    </lineage>
</organism>
<feature type="region of interest" description="Disordered" evidence="15">
    <location>
        <begin position="477"/>
        <end position="534"/>
    </location>
</feature>
<feature type="domain" description="Fe2OG dioxygenase" evidence="17">
    <location>
        <begin position="1392"/>
        <end position="1494"/>
    </location>
</feature>
<keyword evidence="16" id="KW-0812">Transmembrane</keyword>
<reference evidence="18 19" key="1">
    <citation type="journal article" date="2024" name="Plant Biotechnol. J.">
        <title>Dendrobium thyrsiflorum genome and its molecular insights into genes involved in important horticultural traits.</title>
        <authorList>
            <person name="Chen B."/>
            <person name="Wang J.Y."/>
            <person name="Zheng P.J."/>
            <person name="Li K.L."/>
            <person name="Liang Y.M."/>
            <person name="Chen X.F."/>
            <person name="Zhang C."/>
            <person name="Zhao X."/>
            <person name="He X."/>
            <person name="Zhang G.Q."/>
            <person name="Liu Z.J."/>
            <person name="Xu Q."/>
        </authorList>
    </citation>
    <scope>NUCLEOTIDE SEQUENCE [LARGE SCALE GENOMIC DNA]</scope>
    <source>
        <strain evidence="18">GZMU011</strain>
    </source>
</reference>
<gene>
    <name evidence="18" type="ORF">M5K25_007387</name>
</gene>
<sequence>MAPVPFLPTAVTEEKTLKESFVRDEDERPKVPYNVFSDEIPVISLQGIDEEGEDGGQRSEICRQIVAACEDWGIFQVVDHGVDAGLIASITRLAREFFALPAEEKLRFDMSGGKKGGFIVSSHLQGEVVQDWREIVTYFSYPIHARDYTRWPDKPEGWRAVVEEYSAKLMELACNLLSVLSEAMGLDREALTQACIDMDQKLVVNFYPKCPQPDLTLGLKRHTDPGTITLLLQDQVGGLQATKDGGATWITVQPVQNAFVVNLGDHGHYLSNGRFKNADHQAVVNSNFSRLSIAAFQNPAPNAVVYPLAVREGERPVMEEAITFAEMYRRKMSRDLELARLKKMAKSESKQEGAAGEHAEAIGSAATKPKALNEILGWVTFKSKWLDIRTRDPLTSWASAFFFVKNDWGLIEKWGKLTDLPAPLNIGEDDIMRILKVPDIEHLLYEVRYLGRYIKEELLFKVGLSIHAGRSEAKMLKKSTKAPELPASAPVPVPKVAPKRPVGGGDPQSLKKKRTEGVAKSADKAPSSSSPARMHIPEDVLNHQCIGLRRADDLRQRAEQFAVRLPSTVYFSFLNLKQQRGREMTPVTFLPTAATEEKTLIESFVRDEDERPKVPYNKFSDEIPVISLQGIDGEGRDGGWRSDIRRQIMAACEDWGIFQVVDHDVDAGLMADMTRLALEFFALPPEEKLRFDMSGGKKGGFIVSSHLQGEVVQDWREIVTYFSYPIHARDYTRWPDKPEGWRAVVEEYSAKLMELACNLLSVLSEAMGLDRQALTQACIDMDQKLVVNFYPKCPQPDLTLGLKRHTDPGTITLLLQDQVGGLQATKDGGATWITVQPVQNAFVVNLGDHGHYLSNGRFKNADHQAVVNSNFSRLSIAAFQNPAPNAVVYPLAVREGERPVMEEAITFAEMYRRKMSRDLELARLKKMANSIIFPPNCPNISNICSTLNIITPTSFLTFLGIYISSWRTKLTDFTSLLETITNKLYGLKAKILSFAGRYSFLRFTIWNTITYWIQWFILPKTIIKFIGKMCEGSYTLSNELTLALKFSLNCSLISRIYNKPSSLTKWLFSNIIHHGSPPSIATLFEEMVATLSLADILSQISNGSPSLTCLKWDIYEEGSFKHFLAKFYKIMTPILGISFHGINTMPCLTRLIIGWLLLEGYKRLMLSLKEALRWILFIVFALLFGKLFLPMIPEIKDLLFRPNTAATEEKTLIESFVRDEDERPKVPYNKFSDEIPVISLQGIDAEGRDGGRRSEIRRQIMAACEDWGIFQVVDHDVDAGLMTDMTHLALEFFALPPEEKLRFDMSGGKKGGFIVSSHLQGKVVQDWREIVTYFSYPIHARDYTRWPDKPEGWRAVVEEYSTKLMELACNLLSVLSEAMSLDCEALTQACIDMDQKLVVNFYPKCPQPDLTLGLKRHTDPGTITLLLQDQVGGLQATKDGGETWITVQPVQNAFVVNLGDHGHYLSNGRFKNADHQAVVNSNFSRLSIATFQNPAPNAVVYPLAVREGERPVMEEAITFAEMYRRKMSRDLELARLKKMAKSESKQQGAAGENGEAIGSAATKPKALNEILA</sequence>
<comment type="caution">
    <text evidence="18">The sequence shown here is derived from an EMBL/GenBank/DDBJ whole genome shotgun (WGS) entry which is preliminary data.</text>
</comment>